<accession>A0A1N6M3H9</accession>
<dbReference type="Proteomes" id="UP000184774">
    <property type="component" value="Unassembled WGS sequence"/>
</dbReference>
<evidence type="ECO:0000313" key="3">
    <source>
        <dbReference type="Proteomes" id="UP000184774"/>
    </source>
</evidence>
<reference evidence="2 3" key="1">
    <citation type="submission" date="2016-12" db="EMBL/GenBank/DDBJ databases">
        <authorList>
            <person name="Song W.-J."/>
            <person name="Kurnit D.M."/>
        </authorList>
    </citation>
    <scope>NUCLEOTIDE SEQUENCE [LARGE SCALE GENOMIC DNA]</scope>
    <source>
        <strain evidence="2 3">CECT 9026</strain>
    </source>
</reference>
<sequence>MKTAYCTNETCDLFNKPQDVEKPGKCSECGKSQSLKPKGQAGVYNTQEAKGSTSANFSTASEFQLDKTPSNVLRIYVVGHGTWTSGDDSITVPDNYEVYFHVPDNQLHSAAGQRQSNFKRGKDSVNAGLLTKNYRLWPLWGSEVLILPEEASRRLDLSTLSQDTYTINSKFHLEAGKSYVFYLSGNATFDNSKNELFPHTDVLCNMKSEEHNKRFYTISLLQIKMLIHSLINQRPKKVSPMRKQFPEDLKIEIIWCACREHISQDNGTFMNSKRDLGAKIEKIELDKGTVPIYI</sequence>
<dbReference type="AlphaFoldDB" id="A0A1N6M3H9"/>
<evidence type="ECO:0000313" key="2">
    <source>
        <dbReference type="EMBL" id="SIO93991.1"/>
    </source>
</evidence>
<proteinExistence type="predicted"/>
<protein>
    <recommendedName>
        <fullName evidence="1">Putative adhesin Stv domain-containing protein</fullName>
    </recommendedName>
</protein>
<organism evidence="2 3">
    <name type="scientific">Vibrio spartinae</name>
    <dbReference type="NCBI Taxonomy" id="1918945"/>
    <lineage>
        <taxon>Bacteria</taxon>
        <taxon>Pseudomonadati</taxon>
        <taxon>Pseudomonadota</taxon>
        <taxon>Gammaproteobacteria</taxon>
        <taxon>Vibrionales</taxon>
        <taxon>Vibrionaceae</taxon>
        <taxon>Vibrio</taxon>
    </lineage>
</organism>
<dbReference type="Pfam" id="PF21527">
    <property type="entry name" value="Stv"/>
    <property type="match status" value="1"/>
</dbReference>
<name>A0A1N6M3H9_9VIBR</name>
<feature type="domain" description="Putative adhesin Stv" evidence="1">
    <location>
        <begin position="75"/>
        <end position="172"/>
    </location>
</feature>
<dbReference type="RefSeq" id="WP_074372546.1">
    <property type="nucleotide sequence ID" value="NZ_AP024907.1"/>
</dbReference>
<dbReference type="EMBL" id="FSSB01000010">
    <property type="protein sequence ID" value="SIO93991.1"/>
    <property type="molecule type" value="Genomic_DNA"/>
</dbReference>
<dbReference type="InterPro" id="IPR049002">
    <property type="entry name" value="Stv"/>
</dbReference>
<gene>
    <name evidence="2" type="ORF">VSP9026_01672</name>
</gene>
<evidence type="ECO:0000259" key="1">
    <source>
        <dbReference type="Pfam" id="PF21527"/>
    </source>
</evidence>
<dbReference type="OrthoDB" id="9996378at2"/>